<sequence>MSIEALQAHIEQLSAEITLQKDVVRQLERSKCAVQRQLNALRDPISQLPLEISSEIFLQCLRLPHGPRDPVAGRASQLLMNICSGWTSIALSNPALWDKIYLGFPGTQVLQLWAERARIRPLSIVLRGDQRASIADVMAFLPLAANLVECTIDISLQNCSSIQDLVLPSLEFLEERDGAVLQHLTLPSLNTLLATGSINNHSLLLFFQRSSPPLQI</sequence>
<keyword evidence="1" id="KW-0175">Coiled coil</keyword>
<dbReference type="AlphaFoldDB" id="A0AAD7MPQ0"/>
<keyword evidence="3" id="KW-1185">Reference proteome</keyword>
<accession>A0AAD7MPQ0</accession>
<reference evidence="2" key="1">
    <citation type="submission" date="2023-03" db="EMBL/GenBank/DDBJ databases">
        <title>Massive genome expansion in bonnet fungi (Mycena s.s.) driven by repeated elements and novel gene families across ecological guilds.</title>
        <authorList>
            <consortium name="Lawrence Berkeley National Laboratory"/>
            <person name="Harder C.B."/>
            <person name="Miyauchi S."/>
            <person name="Viragh M."/>
            <person name="Kuo A."/>
            <person name="Thoen E."/>
            <person name="Andreopoulos B."/>
            <person name="Lu D."/>
            <person name="Skrede I."/>
            <person name="Drula E."/>
            <person name="Henrissat B."/>
            <person name="Morin E."/>
            <person name="Kohler A."/>
            <person name="Barry K."/>
            <person name="LaButti K."/>
            <person name="Morin E."/>
            <person name="Salamov A."/>
            <person name="Lipzen A."/>
            <person name="Mereny Z."/>
            <person name="Hegedus B."/>
            <person name="Baldrian P."/>
            <person name="Stursova M."/>
            <person name="Weitz H."/>
            <person name="Taylor A."/>
            <person name="Grigoriev I.V."/>
            <person name="Nagy L.G."/>
            <person name="Martin F."/>
            <person name="Kauserud H."/>
        </authorList>
    </citation>
    <scope>NUCLEOTIDE SEQUENCE</scope>
    <source>
        <strain evidence="2">CBHHK182m</strain>
    </source>
</reference>
<evidence type="ECO:0000313" key="2">
    <source>
        <dbReference type="EMBL" id="KAJ7727214.1"/>
    </source>
</evidence>
<gene>
    <name evidence="2" type="ORF">B0H16DRAFT_1894515</name>
</gene>
<evidence type="ECO:0000313" key="3">
    <source>
        <dbReference type="Proteomes" id="UP001215598"/>
    </source>
</evidence>
<protein>
    <recommendedName>
        <fullName evidence="4">F-box domain-containing protein</fullName>
    </recommendedName>
</protein>
<comment type="caution">
    <text evidence="2">The sequence shown here is derived from an EMBL/GenBank/DDBJ whole genome shotgun (WGS) entry which is preliminary data.</text>
</comment>
<dbReference type="Proteomes" id="UP001215598">
    <property type="component" value="Unassembled WGS sequence"/>
</dbReference>
<evidence type="ECO:0000256" key="1">
    <source>
        <dbReference type="SAM" id="Coils"/>
    </source>
</evidence>
<dbReference type="EMBL" id="JARKIB010000181">
    <property type="protein sequence ID" value="KAJ7727214.1"/>
    <property type="molecule type" value="Genomic_DNA"/>
</dbReference>
<name>A0AAD7MPQ0_9AGAR</name>
<feature type="coiled-coil region" evidence="1">
    <location>
        <begin position="3"/>
        <end position="30"/>
    </location>
</feature>
<proteinExistence type="predicted"/>
<evidence type="ECO:0008006" key="4">
    <source>
        <dbReference type="Google" id="ProtNLM"/>
    </source>
</evidence>
<organism evidence="2 3">
    <name type="scientific">Mycena metata</name>
    <dbReference type="NCBI Taxonomy" id="1033252"/>
    <lineage>
        <taxon>Eukaryota</taxon>
        <taxon>Fungi</taxon>
        <taxon>Dikarya</taxon>
        <taxon>Basidiomycota</taxon>
        <taxon>Agaricomycotina</taxon>
        <taxon>Agaricomycetes</taxon>
        <taxon>Agaricomycetidae</taxon>
        <taxon>Agaricales</taxon>
        <taxon>Marasmiineae</taxon>
        <taxon>Mycenaceae</taxon>
        <taxon>Mycena</taxon>
    </lineage>
</organism>